<comment type="catalytic activity">
    <reaction evidence="12">
        <text>ssDNA + n NTP = ssDNA/pppN(pN)n-1 hybrid + (n-1) diphosphate.</text>
        <dbReference type="EC" id="2.7.7.101"/>
    </reaction>
</comment>
<dbReference type="InterPro" id="IPR013264">
    <property type="entry name" value="DNAG_N"/>
</dbReference>
<keyword evidence="16" id="KW-1185">Reference proteome</keyword>
<keyword evidence="4 12" id="KW-0548">Nucleotidyltransferase</keyword>
<gene>
    <name evidence="12 15" type="primary">dnaG</name>
    <name evidence="15" type="ORF">U7230_06480</name>
</gene>
<comment type="subunit">
    <text evidence="12">Monomer. Interacts with DnaB.</text>
</comment>
<evidence type="ECO:0000313" key="16">
    <source>
        <dbReference type="Proteomes" id="UP001332192"/>
    </source>
</evidence>
<dbReference type="CDD" id="cd03364">
    <property type="entry name" value="TOPRIM_DnaG_primases"/>
    <property type="match status" value="1"/>
</dbReference>
<dbReference type="EMBL" id="CP141615">
    <property type="protein sequence ID" value="WRP18640.1"/>
    <property type="molecule type" value="Genomic_DNA"/>
</dbReference>
<evidence type="ECO:0000256" key="9">
    <source>
        <dbReference type="ARBA" id="ARBA00022842"/>
    </source>
</evidence>
<dbReference type="InterPro" id="IPR006295">
    <property type="entry name" value="DNA_primase_DnaG"/>
</dbReference>
<evidence type="ECO:0000256" key="4">
    <source>
        <dbReference type="ARBA" id="ARBA00022695"/>
    </source>
</evidence>
<dbReference type="Pfam" id="PF01807">
    <property type="entry name" value="Zn_ribbon_DnaG"/>
    <property type="match status" value="1"/>
</dbReference>
<keyword evidence="1 12" id="KW-0240">DNA-directed RNA polymerase</keyword>
<evidence type="ECO:0000256" key="10">
    <source>
        <dbReference type="ARBA" id="ARBA00023125"/>
    </source>
</evidence>
<dbReference type="EC" id="2.7.7.101" evidence="12"/>
<dbReference type="SUPFAM" id="SSF56731">
    <property type="entry name" value="DNA primase core"/>
    <property type="match status" value="1"/>
</dbReference>
<dbReference type="Pfam" id="PF08275">
    <property type="entry name" value="DNAG_N"/>
    <property type="match status" value="1"/>
</dbReference>
<dbReference type="Gene3D" id="3.90.980.10">
    <property type="entry name" value="DNA primase, catalytic core, N-terminal domain"/>
    <property type="match status" value="1"/>
</dbReference>
<keyword evidence="2 12" id="KW-0639">Primosome</keyword>
<keyword evidence="8 12" id="KW-0862">Zinc</keyword>
<dbReference type="InterPro" id="IPR050219">
    <property type="entry name" value="DnaG_primase"/>
</dbReference>
<comment type="cofactor">
    <cofactor evidence="12 13">
        <name>Zn(2+)</name>
        <dbReference type="ChEBI" id="CHEBI:29105"/>
    </cofactor>
    <text evidence="12 13">Binds 1 zinc ion per monomer.</text>
</comment>
<comment type="similarity">
    <text evidence="12 13">Belongs to the DnaG primase family.</text>
</comment>
<keyword evidence="3 12" id="KW-0808">Transferase</keyword>
<keyword evidence="5 12" id="KW-0235">DNA replication</keyword>
<feature type="zinc finger region" description="CHC2-type" evidence="12">
    <location>
        <begin position="45"/>
        <end position="69"/>
    </location>
</feature>
<dbReference type="InterPro" id="IPR019475">
    <property type="entry name" value="DNA_primase_DnaB-bd"/>
</dbReference>
<dbReference type="InterPro" id="IPR006171">
    <property type="entry name" value="TOPRIM_dom"/>
</dbReference>
<dbReference type="InterPro" id="IPR037068">
    <property type="entry name" value="DNA_primase_core_N_sf"/>
</dbReference>
<evidence type="ECO:0000256" key="8">
    <source>
        <dbReference type="ARBA" id="ARBA00022833"/>
    </source>
</evidence>
<keyword evidence="9" id="KW-0460">Magnesium</keyword>
<evidence type="ECO:0000259" key="14">
    <source>
        <dbReference type="PROSITE" id="PS50880"/>
    </source>
</evidence>
<evidence type="ECO:0000256" key="3">
    <source>
        <dbReference type="ARBA" id="ARBA00022679"/>
    </source>
</evidence>
<dbReference type="PANTHER" id="PTHR30313:SF2">
    <property type="entry name" value="DNA PRIMASE"/>
    <property type="match status" value="1"/>
</dbReference>
<evidence type="ECO:0000256" key="6">
    <source>
        <dbReference type="ARBA" id="ARBA00022723"/>
    </source>
</evidence>
<dbReference type="InterPro" id="IPR034151">
    <property type="entry name" value="TOPRIM_DnaG_bac"/>
</dbReference>
<feature type="domain" description="Toprim" evidence="14">
    <location>
        <begin position="268"/>
        <end position="349"/>
    </location>
</feature>
<evidence type="ECO:0000256" key="2">
    <source>
        <dbReference type="ARBA" id="ARBA00022515"/>
    </source>
</evidence>
<keyword evidence="7 12" id="KW-0863">Zinc-finger</keyword>
<dbReference type="PIRSF" id="PIRSF002811">
    <property type="entry name" value="DnaG"/>
    <property type="match status" value="1"/>
</dbReference>
<evidence type="ECO:0000256" key="13">
    <source>
        <dbReference type="PIRNR" id="PIRNR002811"/>
    </source>
</evidence>
<dbReference type="InterPro" id="IPR030846">
    <property type="entry name" value="DnaG_bac"/>
</dbReference>
<dbReference type="RefSeq" id="WP_324717913.1">
    <property type="nucleotide sequence ID" value="NZ_CP141615.1"/>
</dbReference>
<dbReference type="SMART" id="SM00400">
    <property type="entry name" value="ZnF_CHCC"/>
    <property type="match status" value="1"/>
</dbReference>
<comment type="domain">
    <text evidence="12">Contains an N-terminal zinc-binding domain, a central core domain that contains the primase activity, and a C-terminal DnaB-binding domain.</text>
</comment>
<sequence length="615" mass="66350">MDRLAPGTSPLGLVADQVRSRADIVEIVSEFVALRPAGRSYKGLCPFHSEKTPSFTVSPDRQLFYCFGCGAGGNVFTFLMKLQGIGFTDALLRVAERVGMAAEVERVLHGGARDRFAEVRERLVTLQEQAAEWFSRQLWHSPEGEMARNYLARRGVSREVAQAFRLGYAPQEWHALEKALGRSRETLELLRQAGLIVEREDGLRYDRFRGRLLFPIADARGRVVGFGGRALSADQEPKYLNSPESPVYQKSRILYGLDRAAPAIRKGGRVVVVEGYMDVLAMHQFGLAEAVATCGTSLTGDHGRMLARLAPQVVVAFDSDAAGQSGALRGLEQLRAAGLDVRVAVIPAPHDPDSLLKSEGRPAMERVLAESRGVYEFSVEQALKGADPGSPAGKAAAVAKLLPILAAVPSAVEQEALVQAVASRLDIAPHAIRRDLEAAMRSRRGGGPGARQTHTGVGSAYNVAGVRASASRLESAPHQANVIERELLRLLIEMPEVGPRLRGRLTGADFTGPGYAALFDALVERGEAALADPELAALAGSIVASSELAIRPQAVESYVQGLRVAREQRELTAIEAKIEAVTKRAGSPGERLALLAELAVSYREVWERLRSEGAL</sequence>
<comment type="function">
    <text evidence="12 13">RNA polymerase that catalyzes the synthesis of short RNA molecules used as primers for DNA polymerase during DNA replication.</text>
</comment>
<dbReference type="NCBIfam" id="TIGR01391">
    <property type="entry name" value="dnaG"/>
    <property type="match status" value="1"/>
</dbReference>
<accession>A0ABZ1C0K7</accession>
<dbReference type="PANTHER" id="PTHR30313">
    <property type="entry name" value="DNA PRIMASE"/>
    <property type="match status" value="1"/>
</dbReference>
<reference evidence="15 16" key="1">
    <citation type="journal article" date="2024" name="Front. Microbiol.">
        <title>Novel thermophilic genera Geochorda gen. nov. and Carboxydochorda gen. nov. from the deep terrestrial subsurface reveal the ecophysiological diversity in the class Limnochordia.</title>
        <authorList>
            <person name="Karnachuk O.V."/>
            <person name="Lukina A.P."/>
            <person name="Avakyan M.R."/>
            <person name="Kadnikov V.V."/>
            <person name="Begmatov S."/>
            <person name="Beletsky A.V."/>
            <person name="Vlasova K.G."/>
            <person name="Novikov A.A."/>
            <person name="Shcherbakova V.A."/>
            <person name="Mardanov A.V."/>
            <person name="Ravin N.V."/>
        </authorList>
    </citation>
    <scope>NUCLEOTIDE SEQUENCE [LARGE SCALE GENOMIC DNA]</scope>
    <source>
        <strain evidence="15 16">L945</strain>
    </source>
</reference>
<evidence type="ECO:0000313" key="15">
    <source>
        <dbReference type="EMBL" id="WRP18640.1"/>
    </source>
</evidence>
<dbReference type="InterPro" id="IPR036977">
    <property type="entry name" value="DNA_primase_Znf_CHC2"/>
</dbReference>
<keyword evidence="10 12" id="KW-0238">DNA-binding</keyword>
<organism evidence="15 16">
    <name type="scientific">Carboxydichorda subterranea</name>
    <dbReference type="NCBI Taxonomy" id="3109565"/>
    <lineage>
        <taxon>Bacteria</taxon>
        <taxon>Bacillati</taxon>
        <taxon>Bacillota</taxon>
        <taxon>Limnochordia</taxon>
        <taxon>Limnochordales</taxon>
        <taxon>Geochordaceae</taxon>
        <taxon>Carboxydichorda</taxon>
    </lineage>
</organism>
<dbReference type="Pfam" id="PF10410">
    <property type="entry name" value="DnaB_bind"/>
    <property type="match status" value="1"/>
</dbReference>
<evidence type="ECO:0000256" key="1">
    <source>
        <dbReference type="ARBA" id="ARBA00022478"/>
    </source>
</evidence>
<dbReference type="Pfam" id="PF13155">
    <property type="entry name" value="Toprim_2"/>
    <property type="match status" value="1"/>
</dbReference>
<dbReference type="PROSITE" id="PS50880">
    <property type="entry name" value="TOPRIM"/>
    <property type="match status" value="1"/>
</dbReference>
<evidence type="ECO:0000256" key="11">
    <source>
        <dbReference type="ARBA" id="ARBA00023163"/>
    </source>
</evidence>
<keyword evidence="11 12" id="KW-0804">Transcription</keyword>
<dbReference type="InterPro" id="IPR002694">
    <property type="entry name" value="Znf_CHC2"/>
</dbReference>
<evidence type="ECO:0000256" key="12">
    <source>
        <dbReference type="HAMAP-Rule" id="MF_00974"/>
    </source>
</evidence>
<dbReference type="HAMAP" id="MF_00974">
    <property type="entry name" value="DNA_primase_DnaG"/>
    <property type="match status" value="1"/>
</dbReference>
<dbReference type="SMART" id="SM00493">
    <property type="entry name" value="TOPRIM"/>
    <property type="match status" value="1"/>
</dbReference>
<dbReference type="SUPFAM" id="SSF57783">
    <property type="entry name" value="Zinc beta-ribbon"/>
    <property type="match status" value="1"/>
</dbReference>
<keyword evidence="6 12" id="KW-0479">Metal-binding</keyword>
<name>A0ABZ1C0K7_9FIRM</name>
<evidence type="ECO:0000256" key="7">
    <source>
        <dbReference type="ARBA" id="ARBA00022771"/>
    </source>
</evidence>
<evidence type="ECO:0000256" key="5">
    <source>
        <dbReference type="ARBA" id="ARBA00022705"/>
    </source>
</evidence>
<protein>
    <recommendedName>
        <fullName evidence="12 13">DNA primase</fullName>
        <ecNumber evidence="12">2.7.7.101</ecNumber>
    </recommendedName>
</protein>
<dbReference type="Gene3D" id="3.90.580.10">
    <property type="entry name" value="Zinc finger, CHC2-type domain"/>
    <property type="match status" value="1"/>
</dbReference>
<dbReference type="Proteomes" id="UP001332192">
    <property type="component" value="Chromosome"/>
</dbReference>
<dbReference type="Gene3D" id="3.40.1360.10">
    <property type="match status" value="1"/>
</dbReference>
<proteinExistence type="inferred from homology"/>